<gene>
    <name evidence="2" type="ORF">CSSPTR1EN2_LOCUS118</name>
</gene>
<proteinExistence type="predicted"/>
<keyword evidence="3" id="KW-1185">Reference proteome</keyword>
<dbReference type="Proteomes" id="UP001497512">
    <property type="component" value="Chromosome 1"/>
</dbReference>
<evidence type="ECO:0000313" key="2">
    <source>
        <dbReference type="EMBL" id="CAK9189467.1"/>
    </source>
</evidence>
<sequence>MFEISSLALGAAVAPETPLGRLVITPSSGGGGSAFCCGTPTMLMEQKRSCKLSSKMDNMKTLFLVSRRKAAASFLLAPVSSSVKCDHRKQQQQQNKRRRLPQRVEAPPSTSFEVYGDVVHNELVRNAAIVKSRPLTNWNEPKGRSRVFAAWKQLQSWSSQNLLSNTHQEHVHKSSQGPLGNEAAVQPGSPKIRALNHNTQFPHTPTIFVSSAPSASLETSLRRSWNLDATPQASRATISHENHVQNRCRSIGTMTAAAPPTNFSLSHEDLAVCKANFLVALKSSAETNETSYCAALVQASLATMSQGAKEAEQNANAVDSWLDMAEEQLWGVPSETDVHRLETMLDNMNSSSFRVKDHHQRAPSSRSRQLEEISSAVTFLASNLASMPKAGDIGQIRSKIMESKQEMARCSRATREAVLKFRLALMRGEVAWLKSLDVTTVRLDAITHAMLP</sequence>
<feature type="region of interest" description="Disordered" evidence="1">
    <location>
        <begin position="85"/>
        <end position="107"/>
    </location>
</feature>
<reference evidence="2 3" key="1">
    <citation type="submission" date="2024-02" db="EMBL/GenBank/DDBJ databases">
        <authorList>
            <consortium name="ELIXIR-Norway"/>
            <consortium name="Elixir Norway"/>
        </authorList>
    </citation>
    <scope>NUCLEOTIDE SEQUENCE [LARGE SCALE GENOMIC DNA]</scope>
</reference>
<name>A0ABP0T816_9BRYO</name>
<dbReference type="EMBL" id="OZ019893">
    <property type="protein sequence ID" value="CAK9189467.1"/>
    <property type="molecule type" value="Genomic_DNA"/>
</dbReference>
<accession>A0ABP0T816</accession>
<organism evidence="2 3">
    <name type="scientific">Sphagnum troendelagicum</name>
    <dbReference type="NCBI Taxonomy" id="128251"/>
    <lineage>
        <taxon>Eukaryota</taxon>
        <taxon>Viridiplantae</taxon>
        <taxon>Streptophyta</taxon>
        <taxon>Embryophyta</taxon>
        <taxon>Bryophyta</taxon>
        <taxon>Sphagnophytina</taxon>
        <taxon>Sphagnopsida</taxon>
        <taxon>Sphagnales</taxon>
        <taxon>Sphagnaceae</taxon>
        <taxon>Sphagnum</taxon>
    </lineage>
</organism>
<protein>
    <submittedName>
        <fullName evidence="2">Uncharacterized protein</fullName>
    </submittedName>
</protein>
<evidence type="ECO:0000313" key="3">
    <source>
        <dbReference type="Proteomes" id="UP001497512"/>
    </source>
</evidence>
<evidence type="ECO:0000256" key="1">
    <source>
        <dbReference type="SAM" id="MobiDB-lite"/>
    </source>
</evidence>